<evidence type="ECO:0000313" key="2">
    <source>
        <dbReference type="Proteomes" id="UP000184231"/>
    </source>
</evidence>
<reference evidence="1 2" key="1">
    <citation type="submission" date="2016-11" db="EMBL/GenBank/DDBJ databases">
        <authorList>
            <person name="Jaros S."/>
            <person name="Januszkiewicz K."/>
            <person name="Wedrychowicz H."/>
        </authorList>
    </citation>
    <scope>NUCLEOTIDE SEQUENCE [LARGE SCALE GENOMIC DNA]</scope>
    <source>
        <strain evidence="1 2">CGMCC 1.8863</strain>
    </source>
</reference>
<sequence length="40" mass="4447">MHARTSRGDARASEYSSATNYAEGQPILKIEFDNMNLGML</sequence>
<dbReference type="AlphaFoldDB" id="A0A1M6N396"/>
<dbReference type="EMBL" id="FQYX01000054">
    <property type="protein sequence ID" value="SHJ90201.1"/>
    <property type="molecule type" value="Genomic_DNA"/>
</dbReference>
<protein>
    <submittedName>
        <fullName evidence="1">Uncharacterized protein</fullName>
    </submittedName>
</protein>
<dbReference type="Proteomes" id="UP000184231">
    <property type="component" value="Unassembled WGS sequence"/>
</dbReference>
<evidence type="ECO:0000313" key="1">
    <source>
        <dbReference type="EMBL" id="SHJ90201.1"/>
    </source>
</evidence>
<keyword evidence="2" id="KW-1185">Reference proteome</keyword>
<name>A0A1M6N396_9FLAO</name>
<proteinExistence type="predicted"/>
<accession>A0A1M6N396</accession>
<organism evidence="1 2">
    <name type="scientific">Arenibacter nanhaiticus</name>
    <dbReference type="NCBI Taxonomy" id="558155"/>
    <lineage>
        <taxon>Bacteria</taxon>
        <taxon>Pseudomonadati</taxon>
        <taxon>Bacteroidota</taxon>
        <taxon>Flavobacteriia</taxon>
        <taxon>Flavobacteriales</taxon>
        <taxon>Flavobacteriaceae</taxon>
        <taxon>Arenibacter</taxon>
    </lineage>
</organism>
<gene>
    <name evidence="1" type="ORF">SAMN04487911_1546</name>
</gene>